<evidence type="ECO:0000313" key="3">
    <source>
        <dbReference type="EMBL" id="KAA6310003.1"/>
    </source>
</evidence>
<dbReference type="Pfam" id="PF12708">
    <property type="entry name" value="Pect-lyase_RHGA_epim"/>
    <property type="match status" value="1"/>
</dbReference>
<reference evidence="3" key="1">
    <citation type="submission" date="2019-03" db="EMBL/GenBank/DDBJ databases">
        <title>Single cell metagenomics reveals metabolic interactions within the superorganism composed of flagellate Streblomastix strix and complex community of Bacteroidetes bacteria on its surface.</title>
        <authorList>
            <person name="Treitli S.C."/>
            <person name="Kolisko M."/>
            <person name="Husnik F."/>
            <person name="Keeling P."/>
            <person name="Hampl V."/>
        </authorList>
    </citation>
    <scope>NUCLEOTIDE SEQUENCE</scope>
    <source>
        <strain evidence="3">STM</strain>
    </source>
</reference>
<dbReference type="InterPro" id="IPR024535">
    <property type="entry name" value="RHGA/B-epi-like_pectate_lyase"/>
</dbReference>
<gene>
    <name evidence="3" type="ORF">EZS27_038614</name>
</gene>
<dbReference type="InterPro" id="IPR006626">
    <property type="entry name" value="PbH1"/>
</dbReference>
<dbReference type="InterPro" id="IPR051801">
    <property type="entry name" value="GH28_Enzymes"/>
</dbReference>
<protein>
    <recommendedName>
        <fullName evidence="4">Glycoside hydrolase family 28 protein</fullName>
    </recommendedName>
</protein>
<evidence type="ECO:0008006" key="4">
    <source>
        <dbReference type="Google" id="ProtNLM"/>
    </source>
</evidence>
<evidence type="ECO:0000259" key="1">
    <source>
        <dbReference type="Pfam" id="PF12708"/>
    </source>
</evidence>
<dbReference type="SMART" id="SM00710">
    <property type="entry name" value="PbH1"/>
    <property type="match status" value="6"/>
</dbReference>
<dbReference type="PANTHER" id="PTHR31339:SF9">
    <property type="entry name" value="PLASMIN AND FIBRONECTIN-BINDING PROTEIN A"/>
    <property type="match status" value="1"/>
</dbReference>
<proteinExistence type="predicted"/>
<dbReference type="InterPro" id="IPR011050">
    <property type="entry name" value="Pectin_lyase_fold/virulence"/>
</dbReference>
<dbReference type="Pfam" id="PF13229">
    <property type="entry name" value="Beta_helix"/>
    <property type="match status" value="1"/>
</dbReference>
<organism evidence="3">
    <name type="scientific">termite gut metagenome</name>
    <dbReference type="NCBI Taxonomy" id="433724"/>
    <lineage>
        <taxon>unclassified sequences</taxon>
        <taxon>metagenomes</taxon>
        <taxon>organismal metagenomes</taxon>
    </lineage>
</organism>
<dbReference type="InterPro" id="IPR012334">
    <property type="entry name" value="Pectin_lyas_fold"/>
</dbReference>
<dbReference type="Gene3D" id="2.160.20.10">
    <property type="entry name" value="Single-stranded right-handed beta-helix, Pectin lyase-like"/>
    <property type="match status" value="1"/>
</dbReference>
<comment type="caution">
    <text evidence="3">The sequence shown here is derived from an EMBL/GenBank/DDBJ whole genome shotgun (WGS) entry which is preliminary data.</text>
</comment>
<feature type="non-terminal residue" evidence="3">
    <location>
        <position position="1"/>
    </location>
</feature>
<accession>A0A5J4PNI7</accession>
<dbReference type="PANTHER" id="PTHR31339">
    <property type="entry name" value="PECTIN LYASE-RELATED"/>
    <property type="match status" value="1"/>
</dbReference>
<feature type="domain" description="Right handed beta helix" evidence="2">
    <location>
        <begin position="137"/>
        <end position="253"/>
    </location>
</feature>
<sequence>AQKASLPACSKAGTVSSAFHYVQDFGATGDGKTIDSYAINAAIEAASAQGGGTVYFPAGNYLSYSIHLKSHIRLFLDAGAKIIAAFPSATEGYDEVEPNEHNRFQDFGHSHWKNSLLWAIGEEDITICSAGTIDGMGLTREESRLTGVGNKAISLKECKNITLRDIRMLHCGHFALLATGVDNMTIDNLLIDTNRDGLDIDACRNVRISNCTVNTPWDDAIVLKASYGLGYFKDTEKVTITNCLVSGYDQGSVANGTYLTTQPQAPDHGFNCGRIKSGTESSGGFNNITISNCVFEHCRGLALETVDGGDLEDITISNITMRDIVNAPIFLR</sequence>
<feature type="non-terminal residue" evidence="3">
    <location>
        <position position="332"/>
    </location>
</feature>
<dbReference type="SUPFAM" id="SSF51126">
    <property type="entry name" value="Pectin lyase-like"/>
    <property type="match status" value="1"/>
</dbReference>
<feature type="domain" description="Rhamnogalacturonase A/B/Epimerase-like pectate lyase" evidence="1">
    <location>
        <begin position="22"/>
        <end position="78"/>
    </location>
</feature>
<name>A0A5J4PNI7_9ZZZZ</name>
<dbReference type="EMBL" id="SNRY01007652">
    <property type="protein sequence ID" value="KAA6310003.1"/>
    <property type="molecule type" value="Genomic_DNA"/>
</dbReference>
<dbReference type="InterPro" id="IPR039448">
    <property type="entry name" value="Beta_helix"/>
</dbReference>
<evidence type="ECO:0000259" key="2">
    <source>
        <dbReference type="Pfam" id="PF13229"/>
    </source>
</evidence>
<dbReference type="AlphaFoldDB" id="A0A5J4PNI7"/>